<evidence type="ECO:0000256" key="3">
    <source>
        <dbReference type="ARBA" id="ARBA00023242"/>
    </source>
</evidence>
<sequence length="549" mass="61210">MHWSGKDESQHFVTTALRYRLSALHSLGALLLKEEIAGLSGSEEEFVLAMVLLLVFHDICETGISSHGAHLTGISFLCGRLACPPDFSTRSRASMFFISALAWLDMLRGFSGAEKLAYSDEVRKCVRDHGSLSLHTLVGCPPVIFHRIGQVLQAGKMYLKGTLQLDQFQLVLDDAERFLRGWDPNQAVYPTGHPEWKHLAEAYRHACLLRVLRFPDPFALSCEDDRIKASVAAILDVCAAVPRDSVFYKRLLFPLFLAGADTSSLHQTHYTSWCVGEIKHATGFQHPAMTEMLTKVWEERQANPNGWPNVPWMEFSTFAVPFQLRLVIKMATFQKSPTELNKSASLAHVPRCDDYEKMISGMLYNSFVPELDHSRFKARAWAHKYNHYYPDPEATPASLAKDRLEMLRERPGHIADEEISIEPPFNIDYGCNISIGKRFYSNFQLTILDVAIVTIGDRVMLGPNVLITTATHEVEVASRRQNIEYGKPVTIGDDCWIGGAVVILPGVTIGDGCTIGAGSVVTRDIPAWSVAVGSPARVIKKVTPLDRVE</sequence>
<keyword evidence="2" id="KW-0808">Transferase</keyword>
<dbReference type="InterPro" id="IPR001451">
    <property type="entry name" value="Hexapep"/>
</dbReference>
<dbReference type="PANTHER" id="PTHR23416">
    <property type="entry name" value="SIALIC ACID SYNTHASE-RELATED"/>
    <property type="match status" value="1"/>
</dbReference>
<dbReference type="Proteomes" id="UP001498476">
    <property type="component" value="Unassembled WGS sequence"/>
</dbReference>
<reference evidence="5 6" key="1">
    <citation type="journal article" date="2025" name="Microbiol. Resour. Announc.">
        <title>Draft genome sequences for Neonectria magnoliae and Neonectria punicea, canker pathogens of Liriodendron tulipifera and Acer saccharum in West Virginia.</title>
        <authorList>
            <person name="Petronek H.M."/>
            <person name="Kasson M.T."/>
            <person name="Metheny A.M."/>
            <person name="Stauder C.M."/>
            <person name="Lovett B."/>
            <person name="Lynch S.C."/>
            <person name="Garnas J.R."/>
            <person name="Kasson L.R."/>
            <person name="Stajich J.E."/>
        </authorList>
    </citation>
    <scope>NUCLEOTIDE SEQUENCE [LARGE SCALE GENOMIC DNA]</scope>
    <source>
        <strain evidence="5 6">NRRL 64653</strain>
    </source>
</reference>
<comment type="caution">
    <text evidence="5">The sequence shown here is derived from an EMBL/GenBank/DDBJ whole genome shotgun (WGS) entry which is preliminary data.</text>
</comment>
<dbReference type="InterPro" id="IPR021858">
    <property type="entry name" value="Fun_TF"/>
</dbReference>
<name>A0ABR1GHT2_9HYPO</name>
<dbReference type="EMBL" id="JAZAVJ010000433">
    <property type="protein sequence ID" value="KAK7397795.1"/>
    <property type="molecule type" value="Genomic_DNA"/>
</dbReference>
<dbReference type="Pfam" id="PF12464">
    <property type="entry name" value="Mac"/>
    <property type="match status" value="1"/>
</dbReference>
<organism evidence="5 6">
    <name type="scientific">Neonectria punicea</name>
    <dbReference type="NCBI Taxonomy" id="979145"/>
    <lineage>
        <taxon>Eukaryota</taxon>
        <taxon>Fungi</taxon>
        <taxon>Dikarya</taxon>
        <taxon>Ascomycota</taxon>
        <taxon>Pezizomycotina</taxon>
        <taxon>Sordariomycetes</taxon>
        <taxon>Hypocreomycetidae</taxon>
        <taxon>Hypocreales</taxon>
        <taxon>Nectriaceae</taxon>
        <taxon>Neonectria</taxon>
    </lineage>
</organism>
<keyword evidence="3" id="KW-0539">Nucleus</keyword>
<evidence type="ECO:0000256" key="1">
    <source>
        <dbReference type="ARBA" id="ARBA00007274"/>
    </source>
</evidence>
<evidence type="ECO:0000259" key="4">
    <source>
        <dbReference type="SMART" id="SM01266"/>
    </source>
</evidence>
<dbReference type="CDD" id="cd03357">
    <property type="entry name" value="LbH_MAT_GAT"/>
    <property type="match status" value="1"/>
</dbReference>
<proteinExistence type="inferred from homology"/>
<evidence type="ECO:0000256" key="2">
    <source>
        <dbReference type="ARBA" id="ARBA00022679"/>
    </source>
</evidence>
<dbReference type="InterPro" id="IPR011004">
    <property type="entry name" value="Trimer_LpxA-like_sf"/>
</dbReference>
<dbReference type="InterPro" id="IPR051159">
    <property type="entry name" value="Hexapeptide_acetyltransf"/>
</dbReference>
<dbReference type="Pfam" id="PF11951">
    <property type="entry name" value="Fungal_trans_2"/>
    <property type="match status" value="1"/>
</dbReference>
<dbReference type="SUPFAM" id="SSF51161">
    <property type="entry name" value="Trimeric LpxA-like enzymes"/>
    <property type="match status" value="1"/>
</dbReference>
<comment type="similarity">
    <text evidence="1">Belongs to the transferase hexapeptide repeat family.</text>
</comment>
<dbReference type="Gene3D" id="2.160.10.10">
    <property type="entry name" value="Hexapeptide repeat proteins"/>
    <property type="match status" value="1"/>
</dbReference>
<keyword evidence="6" id="KW-1185">Reference proteome</keyword>
<dbReference type="InterPro" id="IPR024688">
    <property type="entry name" value="Mac_dom"/>
</dbReference>
<dbReference type="PANTHER" id="PTHR23416:SF23">
    <property type="entry name" value="ACETYLTRANSFERASE C18B11.09C-RELATED"/>
    <property type="match status" value="1"/>
</dbReference>
<dbReference type="Pfam" id="PF00132">
    <property type="entry name" value="Hexapep"/>
    <property type="match status" value="1"/>
</dbReference>
<protein>
    <recommendedName>
        <fullName evidence="4">Maltose/galactoside acetyltransferase domain-containing protein</fullName>
    </recommendedName>
</protein>
<evidence type="ECO:0000313" key="5">
    <source>
        <dbReference type="EMBL" id="KAK7397795.1"/>
    </source>
</evidence>
<accession>A0ABR1GHT2</accession>
<gene>
    <name evidence="5" type="ORF">QQX98_012844</name>
</gene>
<evidence type="ECO:0000313" key="6">
    <source>
        <dbReference type="Proteomes" id="UP001498476"/>
    </source>
</evidence>
<dbReference type="SMART" id="SM01266">
    <property type="entry name" value="Mac"/>
    <property type="match status" value="1"/>
</dbReference>
<feature type="domain" description="Maltose/galactoside acetyltransferase" evidence="4">
    <location>
        <begin position="355"/>
        <end position="416"/>
    </location>
</feature>